<accession>A0ABZ3C3Z3</accession>
<dbReference type="EMBL" id="CP115965">
    <property type="protein sequence ID" value="WZW97540.1"/>
    <property type="molecule type" value="Genomic_DNA"/>
</dbReference>
<organism evidence="2 3">
    <name type="scientific">Propioniciclava soli</name>
    <dbReference type="NCBI Taxonomy" id="2775081"/>
    <lineage>
        <taxon>Bacteria</taxon>
        <taxon>Bacillati</taxon>
        <taxon>Actinomycetota</taxon>
        <taxon>Actinomycetes</taxon>
        <taxon>Propionibacteriales</taxon>
        <taxon>Propionibacteriaceae</taxon>
        <taxon>Propioniciclava</taxon>
    </lineage>
</organism>
<dbReference type="Proteomes" id="UP001434337">
    <property type="component" value="Chromosome"/>
</dbReference>
<gene>
    <name evidence="2" type="ORF">PCC79_11580</name>
</gene>
<name>A0ABZ3C3Z3_9ACTN</name>
<evidence type="ECO:0008006" key="4">
    <source>
        <dbReference type="Google" id="ProtNLM"/>
    </source>
</evidence>
<feature type="transmembrane region" description="Helical" evidence="1">
    <location>
        <begin position="6"/>
        <end position="25"/>
    </location>
</feature>
<sequence>MTGVDIVGYLASALIVASLAMRSVVRLRTVSLIGSLVFVAYGIAISAIPVIITNAAIAVINVWYLRKELQPATSVAAVPMQRDEPFLRDFLDANAIEITNSQPDYHPSPRDSFVRLLTRDGLPAGVFMAEPVGTELHVKLDYVTPAFRDSRTATWLFGPGRSTFTDEGYERLVAHAHTTVHRNYLEMVGFGHEGSAYVLQL</sequence>
<dbReference type="RefSeq" id="WP_342371907.1">
    <property type="nucleotide sequence ID" value="NZ_CP115965.1"/>
</dbReference>
<keyword evidence="1" id="KW-0472">Membrane</keyword>
<evidence type="ECO:0000313" key="3">
    <source>
        <dbReference type="Proteomes" id="UP001434337"/>
    </source>
</evidence>
<protein>
    <recommendedName>
        <fullName evidence="4">YgjV family protein</fullName>
    </recommendedName>
</protein>
<dbReference type="SUPFAM" id="SSF55729">
    <property type="entry name" value="Acyl-CoA N-acyltransferases (Nat)"/>
    <property type="match status" value="1"/>
</dbReference>
<keyword evidence="1" id="KW-1133">Transmembrane helix</keyword>
<evidence type="ECO:0000256" key="1">
    <source>
        <dbReference type="SAM" id="Phobius"/>
    </source>
</evidence>
<dbReference type="InterPro" id="IPR016181">
    <property type="entry name" value="Acyl_CoA_acyltransferase"/>
</dbReference>
<keyword evidence="1" id="KW-0812">Transmembrane</keyword>
<evidence type="ECO:0000313" key="2">
    <source>
        <dbReference type="EMBL" id="WZW97540.1"/>
    </source>
</evidence>
<reference evidence="2 3" key="1">
    <citation type="journal article" date="2023" name="Environ Microbiome">
        <title>A coral-associated actinobacterium mitigates coral bleaching under heat stress.</title>
        <authorList>
            <person name="Li J."/>
            <person name="Zou Y."/>
            <person name="Li Q."/>
            <person name="Zhang J."/>
            <person name="Bourne D.G."/>
            <person name="Lyu Y."/>
            <person name="Liu C."/>
            <person name="Zhang S."/>
        </authorList>
    </citation>
    <scope>NUCLEOTIDE SEQUENCE [LARGE SCALE GENOMIC DNA]</scope>
    <source>
        <strain evidence="2 3">SCSIO 13291</strain>
    </source>
</reference>
<feature type="transmembrane region" description="Helical" evidence="1">
    <location>
        <begin position="37"/>
        <end position="64"/>
    </location>
</feature>
<keyword evidence="3" id="KW-1185">Reference proteome</keyword>
<proteinExistence type="predicted"/>